<evidence type="ECO:0000256" key="1">
    <source>
        <dbReference type="ARBA" id="ARBA00003999"/>
    </source>
</evidence>
<dbReference type="InterPro" id="IPR004465">
    <property type="entry name" value="RNR_NrdI"/>
</dbReference>
<dbReference type="EMBL" id="CP002857">
    <property type="protein sequence ID" value="AEI08585.1"/>
    <property type="molecule type" value="Genomic_DNA"/>
</dbReference>
<dbReference type="OrthoDB" id="350535at2"/>
<dbReference type="GO" id="GO:0010181">
    <property type="term" value="F:FMN binding"/>
    <property type="evidence" value="ECO:0007669"/>
    <property type="project" value="InterPro"/>
</dbReference>
<dbReference type="HOGENOM" id="CLU_114845_0_0_11"/>
<dbReference type="NCBIfam" id="TIGR00333">
    <property type="entry name" value="nrdI"/>
    <property type="match status" value="1"/>
</dbReference>
<evidence type="ECO:0000313" key="6">
    <source>
        <dbReference type="Proteomes" id="UP000000492"/>
    </source>
</evidence>
<dbReference type="SUPFAM" id="SSF52218">
    <property type="entry name" value="Flavoproteins"/>
    <property type="match status" value="1"/>
</dbReference>
<dbReference type="HAMAP" id="MF_00128">
    <property type="entry name" value="NrdI"/>
    <property type="match status" value="1"/>
</dbReference>
<comment type="similarity">
    <text evidence="2 4">Belongs to the NrdI family.</text>
</comment>
<dbReference type="PIRSF" id="PIRSF005087">
    <property type="entry name" value="NrdI"/>
    <property type="match status" value="1"/>
</dbReference>
<dbReference type="eggNOG" id="COG1780">
    <property type="taxonomic scope" value="Bacteria"/>
</dbReference>
<evidence type="ECO:0000256" key="3">
    <source>
        <dbReference type="ARBA" id="ARBA00020129"/>
    </source>
</evidence>
<dbReference type="AlphaFoldDB" id="F8E2D9"/>
<dbReference type="STRING" id="662755.CRES_0222"/>
<accession>F8E2D9</accession>
<evidence type="ECO:0000256" key="2">
    <source>
        <dbReference type="ARBA" id="ARBA00009942"/>
    </source>
</evidence>
<organism evidence="5 6">
    <name type="scientific">Corynebacterium resistens (strain DSM 45100 / JCM 12819 / GTC 2026 / SICGH 158)</name>
    <dbReference type="NCBI Taxonomy" id="662755"/>
    <lineage>
        <taxon>Bacteria</taxon>
        <taxon>Bacillati</taxon>
        <taxon>Actinomycetota</taxon>
        <taxon>Actinomycetes</taxon>
        <taxon>Mycobacteriales</taxon>
        <taxon>Corynebacteriaceae</taxon>
        <taxon>Corynebacterium</taxon>
    </lineage>
</organism>
<name>F8E2D9_CORRG</name>
<dbReference type="InterPro" id="IPR029039">
    <property type="entry name" value="Flavoprotein-like_sf"/>
</dbReference>
<dbReference type="KEGG" id="crd:CRES_0222"/>
<dbReference type="PANTHER" id="PTHR37297">
    <property type="entry name" value="PROTEIN NRDI"/>
    <property type="match status" value="1"/>
</dbReference>
<proteinExistence type="inferred from homology"/>
<comment type="function">
    <text evidence="1 4">Probably involved in ribonucleotide reductase function.</text>
</comment>
<dbReference type="RefSeq" id="WP_013887614.1">
    <property type="nucleotide sequence ID" value="NC_015673.1"/>
</dbReference>
<dbReference type="InterPro" id="IPR020852">
    <property type="entry name" value="RNR_Ib_NrdI_bac"/>
</dbReference>
<dbReference type="Proteomes" id="UP000000492">
    <property type="component" value="Chromosome"/>
</dbReference>
<dbReference type="Gene3D" id="3.40.50.360">
    <property type="match status" value="1"/>
</dbReference>
<evidence type="ECO:0000313" key="5">
    <source>
        <dbReference type="EMBL" id="AEI08585.1"/>
    </source>
</evidence>
<protein>
    <recommendedName>
        <fullName evidence="3 4">Protein NrdI</fullName>
    </recommendedName>
</protein>
<keyword evidence="6" id="KW-1185">Reference proteome</keyword>
<dbReference type="PANTHER" id="PTHR37297:SF1">
    <property type="entry name" value="PROTEIN NRDI"/>
    <property type="match status" value="1"/>
</dbReference>
<sequence>MSAISNSTLTVNASLGSSVETEKTPDLVYFSSASGNTHRFIQKLGRPALRIPLRPKVEGMIRVTSPYVLVVPSYGGGELKGAVPKQVIQFLNIPDNRKLIRGVITSGNTNFGEHFCIAGPIIAKKCSVPELYRFELLGTDRDVQRVKDGLTEFWKRLPKESM</sequence>
<gene>
    <name evidence="4" type="primary">nrdI</name>
    <name evidence="5" type="synonym">nrdI2</name>
    <name evidence="5" type="ordered locus">CRES_0222</name>
</gene>
<evidence type="ECO:0000256" key="4">
    <source>
        <dbReference type="HAMAP-Rule" id="MF_00128"/>
    </source>
</evidence>
<reference evidence="5 6" key="1">
    <citation type="journal article" date="2012" name="BMC Genomics">
        <title>Complete genome sequence, lifestyle, and multi-drug resistance of the human pathogen Corynebacterium resistens DSM 45100 isolated from blood samples of a leukemia patient.</title>
        <authorList>
            <person name="Schroder J."/>
            <person name="Maus I."/>
            <person name="Meyer K."/>
            <person name="Wordemann S."/>
            <person name="Blom J."/>
            <person name="Jaenicke S."/>
            <person name="Schneider J."/>
            <person name="Trost E."/>
            <person name="Tauch A."/>
        </authorList>
    </citation>
    <scope>NUCLEOTIDE SEQUENCE [LARGE SCALE GENOMIC DNA]</scope>
    <source>
        <strain evidence="6">DSM 45100 / JCM 12819 / CCUG 50093 / GTC 2026 / SICGH 158</strain>
    </source>
</reference>
<dbReference type="Pfam" id="PF07972">
    <property type="entry name" value="Flavodoxin_NdrI"/>
    <property type="match status" value="1"/>
</dbReference>